<dbReference type="AlphaFoldDB" id="A0AAV2DT42"/>
<evidence type="ECO:0000313" key="3">
    <source>
        <dbReference type="EMBL" id="CAL1376712.1"/>
    </source>
</evidence>
<proteinExistence type="predicted"/>
<gene>
    <name evidence="3" type="ORF">LTRI10_LOCUS18424</name>
</gene>
<dbReference type="EMBL" id="OZ034816">
    <property type="protein sequence ID" value="CAL1376712.1"/>
    <property type="molecule type" value="Genomic_DNA"/>
</dbReference>
<organism evidence="3 4">
    <name type="scientific">Linum trigynum</name>
    <dbReference type="NCBI Taxonomy" id="586398"/>
    <lineage>
        <taxon>Eukaryota</taxon>
        <taxon>Viridiplantae</taxon>
        <taxon>Streptophyta</taxon>
        <taxon>Embryophyta</taxon>
        <taxon>Tracheophyta</taxon>
        <taxon>Spermatophyta</taxon>
        <taxon>Magnoliopsida</taxon>
        <taxon>eudicotyledons</taxon>
        <taxon>Gunneridae</taxon>
        <taxon>Pentapetalae</taxon>
        <taxon>rosids</taxon>
        <taxon>fabids</taxon>
        <taxon>Malpighiales</taxon>
        <taxon>Linaceae</taxon>
        <taxon>Linum</taxon>
    </lineage>
</organism>
<reference evidence="3 4" key="1">
    <citation type="submission" date="2024-04" db="EMBL/GenBank/DDBJ databases">
        <authorList>
            <person name="Fracassetti M."/>
        </authorList>
    </citation>
    <scope>NUCLEOTIDE SEQUENCE [LARGE SCALE GENOMIC DNA]</scope>
</reference>
<feature type="compositionally biased region" description="Low complexity" evidence="1">
    <location>
        <begin position="55"/>
        <end position="88"/>
    </location>
</feature>
<evidence type="ECO:0000256" key="1">
    <source>
        <dbReference type="SAM" id="MobiDB-lite"/>
    </source>
</evidence>
<sequence length="100" mass="10546">MSADLDSLPSLPKIKSGSFSGLALELVYLSIFVFYDRHNKSCKKFLLASSVRWCSSASSSSSPSSASTASTPATSPSTSPWYSTPLSSGQPTYALIQGID</sequence>
<name>A0AAV2DT42_9ROSI</name>
<feature type="transmembrane region" description="Helical" evidence="2">
    <location>
        <begin position="16"/>
        <end position="35"/>
    </location>
</feature>
<feature type="region of interest" description="Disordered" evidence="1">
    <location>
        <begin position="55"/>
        <end position="92"/>
    </location>
</feature>
<evidence type="ECO:0000256" key="2">
    <source>
        <dbReference type="SAM" id="Phobius"/>
    </source>
</evidence>
<accession>A0AAV2DT42</accession>
<protein>
    <submittedName>
        <fullName evidence="3">Uncharacterized protein</fullName>
    </submittedName>
</protein>
<evidence type="ECO:0000313" key="4">
    <source>
        <dbReference type="Proteomes" id="UP001497516"/>
    </source>
</evidence>
<keyword evidence="2" id="KW-1133">Transmembrane helix</keyword>
<keyword evidence="2" id="KW-0472">Membrane</keyword>
<dbReference type="Proteomes" id="UP001497516">
    <property type="component" value="Chromosome 3"/>
</dbReference>
<keyword evidence="2" id="KW-0812">Transmembrane</keyword>
<keyword evidence="4" id="KW-1185">Reference proteome</keyword>